<feature type="disulfide bond" evidence="10">
    <location>
        <begin position="628"/>
        <end position="638"/>
    </location>
</feature>
<evidence type="ECO:0000256" key="5">
    <source>
        <dbReference type="ARBA" id="ARBA00022729"/>
    </source>
</evidence>
<dbReference type="InterPro" id="IPR011042">
    <property type="entry name" value="6-blade_b-propeller_TolB-like"/>
</dbReference>
<keyword evidence="16" id="KW-1185">Reference proteome</keyword>
<dbReference type="InterPro" id="IPR009030">
    <property type="entry name" value="Growth_fac_rcpt_cys_sf"/>
</dbReference>
<dbReference type="Pfam" id="PF07474">
    <property type="entry name" value="G2F"/>
    <property type="match status" value="1"/>
</dbReference>
<dbReference type="InterPro" id="IPR050778">
    <property type="entry name" value="Cueball_EGF_LRP_Nidogen"/>
</dbReference>
<comment type="caution">
    <text evidence="10">Lacks conserved residue(s) required for the propagation of feature annotation.</text>
</comment>
<dbReference type="PROSITE" id="PS51120">
    <property type="entry name" value="LDLRB"/>
    <property type="match status" value="2"/>
</dbReference>
<dbReference type="InterPro" id="IPR000033">
    <property type="entry name" value="LDLR_classB_rpt"/>
</dbReference>
<dbReference type="SMART" id="SM00539">
    <property type="entry name" value="NIDO"/>
    <property type="match status" value="1"/>
</dbReference>
<keyword evidence="9" id="KW-0325">Glycoprotein</keyword>
<dbReference type="SMART" id="SM00135">
    <property type="entry name" value="LY"/>
    <property type="match status" value="5"/>
</dbReference>
<feature type="disulfide bond" evidence="10">
    <location>
        <begin position="794"/>
        <end position="811"/>
    </location>
</feature>
<dbReference type="GO" id="GO:0017147">
    <property type="term" value="F:Wnt-protein binding"/>
    <property type="evidence" value="ECO:0007669"/>
    <property type="project" value="TreeGrafter"/>
</dbReference>
<dbReference type="GO" id="GO:0009986">
    <property type="term" value="C:cell surface"/>
    <property type="evidence" value="ECO:0007669"/>
    <property type="project" value="InterPro"/>
</dbReference>
<evidence type="ECO:0000256" key="10">
    <source>
        <dbReference type="PROSITE-ProRule" id="PRU00076"/>
    </source>
</evidence>
<dbReference type="FunFam" id="2.120.10.30:FF:000241">
    <property type="entry name" value="Low-density lipoprotein receptor-related protein 6"/>
    <property type="match status" value="1"/>
</dbReference>
<reference evidence="15" key="1">
    <citation type="submission" date="2023-08" db="EMBL/GenBank/DDBJ databases">
        <authorList>
            <person name="Alioto T."/>
            <person name="Alioto T."/>
            <person name="Gomez Garrido J."/>
        </authorList>
    </citation>
    <scope>NUCLEOTIDE SEQUENCE</scope>
</reference>
<feature type="disulfide bond" evidence="10">
    <location>
        <begin position="880"/>
        <end position="897"/>
    </location>
</feature>
<dbReference type="FunFam" id="2.10.25.10:FF:000038">
    <property type="entry name" value="Fibrillin 2"/>
    <property type="match status" value="1"/>
</dbReference>
<dbReference type="InterPro" id="IPR006605">
    <property type="entry name" value="G2_nidogen/fibulin_G2F"/>
</dbReference>
<dbReference type="PROSITE" id="PS01186">
    <property type="entry name" value="EGF_2"/>
    <property type="match status" value="7"/>
</dbReference>
<evidence type="ECO:0000259" key="12">
    <source>
        <dbReference type="PROSITE" id="PS50026"/>
    </source>
</evidence>
<feature type="domain" description="EGF-like" evidence="12">
    <location>
        <begin position="915"/>
        <end position="955"/>
    </location>
</feature>
<dbReference type="Pfam" id="PF00008">
    <property type="entry name" value="EGF"/>
    <property type="match status" value="1"/>
</dbReference>
<dbReference type="PROSITE" id="PS01187">
    <property type="entry name" value="EGF_CA"/>
    <property type="match status" value="1"/>
</dbReference>
<dbReference type="Gene3D" id="2.10.25.10">
    <property type="entry name" value="Laminin"/>
    <property type="match status" value="9"/>
</dbReference>
<dbReference type="InterPro" id="IPR018097">
    <property type="entry name" value="EGF_Ca-bd_CS"/>
</dbReference>
<dbReference type="GO" id="GO:0005886">
    <property type="term" value="C:plasma membrane"/>
    <property type="evidence" value="ECO:0007669"/>
    <property type="project" value="TreeGrafter"/>
</dbReference>
<dbReference type="Pfam" id="PF12947">
    <property type="entry name" value="EGF_3"/>
    <property type="match status" value="2"/>
</dbReference>
<dbReference type="CDD" id="cd00054">
    <property type="entry name" value="EGF_CA"/>
    <property type="match status" value="1"/>
</dbReference>
<keyword evidence="8 10" id="KW-1015">Disulfide bond</keyword>
<evidence type="ECO:0000256" key="2">
    <source>
        <dbReference type="ARBA" id="ARBA00022525"/>
    </source>
</evidence>
<feature type="repeat" description="LDL-receptor class B" evidence="11">
    <location>
        <begin position="1089"/>
        <end position="1133"/>
    </location>
</feature>
<dbReference type="AlphaFoldDB" id="A0AA36BK00"/>
<gene>
    <name evidence="15" type="ORF">OCTVUL_1B014415</name>
</gene>
<feature type="repeat" description="LDL-receptor class B" evidence="11">
    <location>
        <begin position="1046"/>
        <end position="1088"/>
    </location>
</feature>
<dbReference type="PROSITE" id="PS50026">
    <property type="entry name" value="EGF_3"/>
    <property type="match status" value="8"/>
</dbReference>
<dbReference type="Pfam" id="PF06247">
    <property type="entry name" value="Plasmod_Pvs28"/>
    <property type="match status" value="1"/>
</dbReference>
<feature type="domain" description="EGF-like" evidence="12">
    <location>
        <begin position="826"/>
        <end position="868"/>
    </location>
</feature>
<comment type="subcellular location">
    <subcellularLocation>
        <location evidence="1">Secreted</location>
        <location evidence="1">Extracellular space</location>
        <location evidence="1">Extracellular matrix</location>
    </subcellularLocation>
</comment>
<feature type="domain" description="Nidogen G2 beta-barrel" evidence="13">
    <location>
        <begin position="330"/>
        <end position="552"/>
    </location>
</feature>
<dbReference type="Proteomes" id="UP001162480">
    <property type="component" value="Chromosome 16"/>
</dbReference>
<dbReference type="SMART" id="SM00682">
    <property type="entry name" value="G2F"/>
    <property type="match status" value="1"/>
</dbReference>
<feature type="disulfide bond" evidence="10">
    <location>
        <begin position="632"/>
        <end position="649"/>
    </location>
</feature>
<dbReference type="PANTHER" id="PTHR46513">
    <property type="entry name" value="VITELLOGENIN RECEPTOR-LIKE PROTEIN-RELATED-RELATED"/>
    <property type="match status" value="1"/>
</dbReference>
<sequence length="1277" mass="144895">MKEFGSDLFNQKKMIDVMLSELESQFITIYIFNCVRTNDALPQSSFFDFGTNDQILPNTDDISSNEIHLRLPIAFYDKKYKSIFVNNNGHLTFETELPNYQSMLIIPSGFKMIAPFLADVDTSRTGRVYYRETQDRTLIFKIQSLIAQHFPSVRFRARSLFVATWHEVGYFSQKYDKTNTFQVVIASSGDDSFVLFNYDDKIQWIKGEGKGPHPDPPAQMGFDSGAGHYQRLPYSGSDEAANVANYSNIGVKGQYLYHISDKYGKQIRGPPEKEEIEGSGTDTLDEDVAFCKSENNCHHTAKCVDYATGYCCQCSSVAYGNGIKCLKIEHPQQLNGRITLTLNKTRSFNLNRHSYIIITSGRAYTVVSSIAQETGLSVILLDGINSFLGFLFGTIETGTSKNGYMITGGDLNHTAKVTFETGEEILIRQRFFSQDTDLHMRAETNITGTLPWIRSGAVIVIDMYNEDFVHTEPGVLRARTTRVYRVDGVGKKYTWEQKVEFHECIHDPSINRPQVFRHSIKKIYYGYRQDKQTISFIAASGVRTIKDSASCQDVNCGDNSRCVVSDDSYRCVCDHGYEMENYECKDVNECTQKVCGENEECFNEPGSYMCRCITGYESEGGKCKKRDCPEQCHEHAQCVYNYNTRSPKCECNAGFRGDGHYCELIVYSCNEVNNCGKNAACVYSPEDGRYKCECESGFSGNGIECSTTELEENCENCDQNAHCFFDTERLYHHCRCNAGFTGDGRTCTYIDTCRQCSPYADCVFEQTLQQHVCHCKPRYEGNGQQCSPRRCPRCGQHARCQYDPERSTYRCVCEPGYTGDGRYCQPSTSCHLVNNCDQNADCVPDRRQSGRYICECKTGFKGNGLKCVEREISCNLQNNCHEHAVCVYHDLVRHYQCICKSGYEGDGINCRRKSHETDCAIDRGVCHAYAECQAIRGRNVCVCRPGYRGDGIHCSAISESQNYLVFIRGKSILKMPYSHSRDRGKRISSIPDQTPIALAYDCVEKQIYYSDIESYTIRKMDTTGNYSGIVVENVKSEGIAIDWISRNMYWTDSRKKSVEVIKLDGTHRKTLFNTKISNPRGIVVDPIRGILYWVDWMHDNPRIEKANMDGSDRQLFVHDDLKLPNAITLDLPTNQLCWGDKVLSKIECVHFNGVGRRVLYKVHGHEFGIFDMVFSDNNIYWTDWTKSTISNIKWNANKPSEPLSTPTGGHGKMYGITTITDSCPRNTNACAHDNGGCRFLCLPTFGSGRTCLINIKDSCDTYRSIEKYIKQNQIQFS</sequence>
<keyword evidence="3" id="KW-0272">Extracellular matrix</keyword>
<evidence type="ECO:0000313" key="16">
    <source>
        <dbReference type="Proteomes" id="UP001162480"/>
    </source>
</evidence>
<dbReference type="SMART" id="SM00179">
    <property type="entry name" value="EGF_CA"/>
    <property type="match status" value="5"/>
</dbReference>
<evidence type="ECO:0000259" key="14">
    <source>
        <dbReference type="PROSITE" id="PS51220"/>
    </source>
</evidence>
<evidence type="ECO:0000256" key="1">
    <source>
        <dbReference type="ARBA" id="ARBA00004498"/>
    </source>
</evidence>
<keyword evidence="6" id="KW-0677">Repeat</keyword>
<accession>A0AA36BK00</accession>
<dbReference type="EMBL" id="OX597829">
    <property type="protein sequence ID" value="CAI9734846.1"/>
    <property type="molecule type" value="Genomic_DNA"/>
</dbReference>
<keyword evidence="2" id="KW-0964">Secreted</keyword>
<evidence type="ECO:0000256" key="9">
    <source>
        <dbReference type="ARBA" id="ARBA00023180"/>
    </source>
</evidence>
<protein>
    <submittedName>
        <fullName evidence="15">Nidogen-1-like</fullName>
    </submittedName>
</protein>
<dbReference type="InterPro" id="IPR024731">
    <property type="entry name" value="NELL2-like_EGF"/>
</dbReference>
<feature type="domain" description="EGF-like" evidence="12">
    <location>
        <begin position="870"/>
        <end position="911"/>
    </location>
</feature>
<proteinExistence type="predicted"/>
<feature type="domain" description="EGF-like" evidence="12">
    <location>
        <begin position="624"/>
        <end position="663"/>
    </location>
</feature>
<dbReference type="SMART" id="SM00181">
    <property type="entry name" value="EGF"/>
    <property type="match status" value="11"/>
</dbReference>
<dbReference type="GO" id="GO:0005509">
    <property type="term" value="F:calcium ion binding"/>
    <property type="evidence" value="ECO:0007669"/>
    <property type="project" value="InterPro"/>
</dbReference>
<dbReference type="InterPro" id="IPR009017">
    <property type="entry name" value="GFP"/>
</dbReference>
<dbReference type="PANTHER" id="PTHR46513:SF13">
    <property type="entry name" value="EGF-LIKE DOMAIN-CONTAINING PROTEIN"/>
    <property type="match status" value="1"/>
</dbReference>
<keyword evidence="7" id="KW-0106">Calcium</keyword>
<evidence type="ECO:0000256" key="3">
    <source>
        <dbReference type="ARBA" id="ARBA00022530"/>
    </source>
</evidence>
<dbReference type="SUPFAM" id="SSF54511">
    <property type="entry name" value="GFP-like"/>
    <property type="match status" value="1"/>
</dbReference>
<evidence type="ECO:0000256" key="6">
    <source>
        <dbReference type="ARBA" id="ARBA00022737"/>
    </source>
</evidence>
<feature type="disulfide bond" evidence="10">
    <location>
        <begin position="675"/>
        <end position="692"/>
    </location>
</feature>
<feature type="domain" description="NIDO" evidence="14">
    <location>
        <begin position="115"/>
        <end position="262"/>
    </location>
</feature>
<organism evidence="15 16">
    <name type="scientific">Octopus vulgaris</name>
    <name type="common">Common octopus</name>
    <dbReference type="NCBI Taxonomy" id="6645"/>
    <lineage>
        <taxon>Eukaryota</taxon>
        <taxon>Metazoa</taxon>
        <taxon>Spiralia</taxon>
        <taxon>Lophotrochozoa</taxon>
        <taxon>Mollusca</taxon>
        <taxon>Cephalopoda</taxon>
        <taxon>Coleoidea</taxon>
        <taxon>Octopodiformes</taxon>
        <taxon>Octopoda</taxon>
        <taxon>Incirrata</taxon>
        <taxon>Octopodidae</taxon>
        <taxon>Octopus</taxon>
    </lineage>
</organism>
<dbReference type="SUPFAM" id="SSF57184">
    <property type="entry name" value="Growth factor receptor domain"/>
    <property type="match status" value="2"/>
</dbReference>
<dbReference type="GO" id="GO:0042813">
    <property type="term" value="F:Wnt receptor activity"/>
    <property type="evidence" value="ECO:0007669"/>
    <property type="project" value="TreeGrafter"/>
</dbReference>
<dbReference type="Pfam" id="PF00058">
    <property type="entry name" value="Ldl_recept_b"/>
    <property type="match status" value="2"/>
</dbReference>
<dbReference type="GO" id="GO:0007160">
    <property type="term" value="P:cell-matrix adhesion"/>
    <property type="evidence" value="ECO:0007669"/>
    <property type="project" value="InterPro"/>
</dbReference>
<evidence type="ECO:0000256" key="7">
    <source>
        <dbReference type="ARBA" id="ARBA00022837"/>
    </source>
</evidence>
<dbReference type="PROSITE" id="PS51220">
    <property type="entry name" value="NIDO"/>
    <property type="match status" value="1"/>
</dbReference>
<dbReference type="GO" id="GO:0060070">
    <property type="term" value="P:canonical Wnt signaling pathway"/>
    <property type="evidence" value="ECO:0007669"/>
    <property type="project" value="TreeGrafter"/>
</dbReference>
<dbReference type="Gene3D" id="2.120.10.30">
    <property type="entry name" value="TolB, C-terminal domain"/>
    <property type="match status" value="1"/>
</dbReference>
<feature type="domain" description="EGF-like" evidence="12">
    <location>
        <begin position="586"/>
        <end position="619"/>
    </location>
</feature>
<name>A0AA36BK00_OCTVU</name>
<dbReference type="InterPro" id="IPR000742">
    <property type="entry name" value="EGF"/>
</dbReference>
<dbReference type="Pfam" id="PF06119">
    <property type="entry name" value="NIDO"/>
    <property type="match status" value="1"/>
</dbReference>
<feature type="domain" description="EGF-like" evidence="12">
    <location>
        <begin position="787"/>
        <end position="825"/>
    </location>
</feature>
<evidence type="ECO:0000256" key="11">
    <source>
        <dbReference type="PROSITE-ProRule" id="PRU00461"/>
    </source>
</evidence>
<dbReference type="SUPFAM" id="SSF63825">
    <property type="entry name" value="YWTD domain"/>
    <property type="match status" value="1"/>
</dbReference>
<evidence type="ECO:0000259" key="13">
    <source>
        <dbReference type="PROSITE" id="PS50993"/>
    </source>
</evidence>
<keyword evidence="4 10" id="KW-0245">EGF-like domain</keyword>
<dbReference type="Gene3D" id="2.40.155.10">
    <property type="entry name" value="Green fluorescent protein"/>
    <property type="match status" value="1"/>
</dbReference>
<feature type="domain" description="EGF-like" evidence="12">
    <location>
        <begin position="547"/>
        <end position="583"/>
    </location>
</feature>
<dbReference type="PROSITE" id="PS50993">
    <property type="entry name" value="NIDOGEN_G2"/>
    <property type="match status" value="1"/>
</dbReference>
<dbReference type="InterPro" id="IPR001881">
    <property type="entry name" value="EGF-like_Ca-bd_dom"/>
</dbReference>
<evidence type="ECO:0000256" key="4">
    <source>
        <dbReference type="ARBA" id="ARBA00022536"/>
    </source>
</evidence>
<feature type="domain" description="EGF-like" evidence="12">
    <location>
        <begin position="665"/>
        <end position="706"/>
    </location>
</feature>
<dbReference type="InterPro" id="IPR010423">
    <property type="entry name" value="Pvs25/Psv28_EGF"/>
</dbReference>
<evidence type="ECO:0000313" key="15">
    <source>
        <dbReference type="EMBL" id="CAI9734846.1"/>
    </source>
</evidence>
<evidence type="ECO:0000256" key="8">
    <source>
        <dbReference type="ARBA" id="ARBA00023157"/>
    </source>
</evidence>
<dbReference type="InterPro" id="IPR003886">
    <property type="entry name" value="NIDO_dom"/>
</dbReference>
<keyword evidence="5" id="KW-0732">Signal</keyword>